<keyword evidence="1" id="KW-0472">Membrane</keyword>
<reference evidence="2 3" key="1">
    <citation type="submission" date="2016-11" db="EMBL/GenBank/DDBJ databases">
        <authorList>
            <person name="Jaros S."/>
            <person name="Januszkiewicz K."/>
            <person name="Wedrychowicz H."/>
        </authorList>
    </citation>
    <scope>NUCLEOTIDE SEQUENCE [LARGE SCALE GENOMIC DNA]</scope>
</reference>
<organism evidence="2 3">
    <name type="scientific">Microbotryum silenes-dioicae</name>
    <dbReference type="NCBI Taxonomy" id="796604"/>
    <lineage>
        <taxon>Eukaryota</taxon>
        <taxon>Fungi</taxon>
        <taxon>Dikarya</taxon>
        <taxon>Basidiomycota</taxon>
        <taxon>Pucciniomycotina</taxon>
        <taxon>Microbotryomycetes</taxon>
        <taxon>Microbotryales</taxon>
        <taxon>Microbotryaceae</taxon>
        <taxon>Microbotryum</taxon>
    </lineage>
</organism>
<keyword evidence="1" id="KW-0812">Transmembrane</keyword>
<accession>A0A2X0MSJ6</accession>
<evidence type="ECO:0000256" key="1">
    <source>
        <dbReference type="SAM" id="Phobius"/>
    </source>
</evidence>
<keyword evidence="1" id="KW-1133">Transmembrane helix</keyword>
<sequence>MFIRNTIAKFDDGQTGDDIYAIDQLRAMNLARRAWNDIRPETIGGGEPAWPILLQLFGNDQVQNLPIGHFSPTSKVLLLHIEGAWILIFSLLVTIPFSTSSSFAVFRAFIALMMPRSPSRGPRPLGKGVWSVDPLFLRSDKI</sequence>
<keyword evidence="3" id="KW-1185">Reference proteome</keyword>
<evidence type="ECO:0000313" key="3">
    <source>
        <dbReference type="Proteomes" id="UP000249464"/>
    </source>
</evidence>
<dbReference type="AlphaFoldDB" id="A0A2X0MSJ6"/>
<name>A0A2X0MSJ6_9BASI</name>
<dbReference type="EMBL" id="FQNC01000110">
    <property type="protein sequence ID" value="SGZ30465.1"/>
    <property type="molecule type" value="Genomic_DNA"/>
</dbReference>
<evidence type="ECO:0000313" key="2">
    <source>
        <dbReference type="EMBL" id="SGZ30465.1"/>
    </source>
</evidence>
<protein>
    <submittedName>
        <fullName evidence="2">BQ5605_C048g12369 protein</fullName>
    </submittedName>
</protein>
<feature type="transmembrane region" description="Helical" evidence="1">
    <location>
        <begin position="84"/>
        <end position="110"/>
    </location>
</feature>
<proteinExistence type="predicted"/>
<dbReference type="Proteomes" id="UP000249464">
    <property type="component" value="Unassembled WGS sequence"/>
</dbReference>
<gene>
    <name evidence="2" type="primary">BQ5605_C048g12369</name>
    <name evidence="2" type="ORF">BQ5605_C048G12369</name>
</gene>